<keyword evidence="4" id="KW-1185">Reference proteome</keyword>
<protein>
    <submittedName>
        <fullName evidence="3">WDTC1</fullName>
    </submittedName>
</protein>
<dbReference type="InterPro" id="IPR012337">
    <property type="entry name" value="RNaseH-like_sf"/>
</dbReference>
<dbReference type="SMART" id="SM00028">
    <property type="entry name" value="TPR"/>
    <property type="match status" value="2"/>
</dbReference>
<dbReference type="SUPFAM" id="SSF48452">
    <property type="entry name" value="TPR-like"/>
    <property type="match status" value="1"/>
</dbReference>
<reference evidence="3" key="1">
    <citation type="submission" date="2021-03" db="EMBL/GenBank/DDBJ databases">
        <authorList>
            <person name="Bekaert M."/>
        </authorList>
    </citation>
    <scope>NUCLEOTIDE SEQUENCE</scope>
</reference>
<dbReference type="PROSITE" id="PS50994">
    <property type="entry name" value="INTEGRASE"/>
    <property type="match status" value="1"/>
</dbReference>
<dbReference type="InterPro" id="IPR011990">
    <property type="entry name" value="TPR-like_helical_dom_sf"/>
</dbReference>
<dbReference type="InterPro" id="IPR040676">
    <property type="entry name" value="DUF5641"/>
</dbReference>
<dbReference type="OrthoDB" id="10064286at2759"/>
<dbReference type="Pfam" id="PF00400">
    <property type="entry name" value="WD40"/>
    <property type="match status" value="4"/>
</dbReference>
<comment type="caution">
    <text evidence="3">The sequence shown here is derived from an EMBL/GenBank/DDBJ whole genome shotgun (WGS) entry which is preliminary data.</text>
</comment>
<evidence type="ECO:0000256" key="1">
    <source>
        <dbReference type="PROSITE-ProRule" id="PRU00221"/>
    </source>
</evidence>
<gene>
    <name evidence="3" type="ORF">MEDL_27444</name>
</gene>
<feature type="repeat" description="WD" evidence="1">
    <location>
        <begin position="1899"/>
        <end position="1931"/>
    </location>
</feature>
<dbReference type="InterPro" id="IPR001878">
    <property type="entry name" value="Znf_CCHC"/>
</dbReference>
<dbReference type="InterPro" id="IPR036397">
    <property type="entry name" value="RNaseH_sf"/>
</dbReference>
<dbReference type="Pfam" id="PF05380">
    <property type="entry name" value="Peptidase_A17"/>
    <property type="match status" value="1"/>
</dbReference>
<dbReference type="EMBL" id="CAJPWZ010001358">
    <property type="protein sequence ID" value="CAG2213535.1"/>
    <property type="molecule type" value="Genomic_DNA"/>
</dbReference>
<dbReference type="GO" id="GO:0015074">
    <property type="term" value="P:DNA integration"/>
    <property type="evidence" value="ECO:0007669"/>
    <property type="project" value="InterPro"/>
</dbReference>
<evidence type="ECO:0000313" key="4">
    <source>
        <dbReference type="Proteomes" id="UP000683360"/>
    </source>
</evidence>
<feature type="repeat" description="WD" evidence="1">
    <location>
        <begin position="1869"/>
        <end position="1898"/>
    </location>
</feature>
<dbReference type="SUPFAM" id="SSF56672">
    <property type="entry name" value="DNA/RNA polymerases"/>
    <property type="match status" value="1"/>
</dbReference>
<dbReference type="SMART" id="SM00343">
    <property type="entry name" value="ZnF_C2HC"/>
    <property type="match status" value="1"/>
</dbReference>
<dbReference type="SMART" id="SM00320">
    <property type="entry name" value="WD40"/>
    <property type="match status" value="7"/>
</dbReference>
<dbReference type="PANTHER" id="PTHR47331">
    <property type="entry name" value="PHD-TYPE DOMAIN-CONTAINING PROTEIN"/>
    <property type="match status" value="1"/>
</dbReference>
<dbReference type="InterPro" id="IPR043502">
    <property type="entry name" value="DNA/RNA_pol_sf"/>
</dbReference>
<dbReference type="Proteomes" id="UP000683360">
    <property type="component" value="Unassembled WGS sequence"/>
</dbReference>
<dbReference type="Gene3D" id="3.30.420.10">
    <property type="entry name" value="Ribonuclease H-like superfamily/Ribonuclease H"/>
    <property type="match status" value="1"/>
</dbReference>
<dbReference type="InterPro" id="IPR001584">
    <property type="entry name" value="Integrase_cat-core"/>
</dbReference>
<organism evidence="3 4">
    <name type="scientific">Mytilus edulis</name>
    <name type="common">Blue mussel</name>
    <dbReference type="NCBI Taxonomy" id="6550"/>
    <lineage>
        <taxon>Eukaryota</taxon>
        <taxon>Metazoa</taxon>
        <taxon>Spiralia</taxon>
        <taxon>Lophotrochozoa</taxon>
        <taxon>Mollusca</taxon>
        <taxon>Bivalvia</taxon>
        <taxon>Autobranchia</taxon>
        <taxon>Pteriomorphia</taxon>
        <taxon>Mytilida</taxon>
        <taxon>Mytiloidea</taxon>
        <taxon>Mytilidae</taxon>
        <taxon>Mytilinae</taxon>
        <taxon>Mytilus</taxon>
    </lineage>
</organism>
<dbReference type="InterPro" id="IPR019734">
    <property type="entry name" value="TPR_rpt"/>
</dbReference>
<dbReference type="InterPro" id="IPR008042">
    <property type="entry name" value="Retrotrans_Pao"/>
</dbReference>
<dbReference type="Gene3D" id="2.130.10.10">
    <property type="entry name" value="YVTN repeat-like/Quinoprotein amine dehydrogenase"/>
    <property type="match status" value="2"/>
</dbReference>
<dbReference type="InterPro" id="IPR015943">
    <property type="entry name" value="WD40/YVTN_repeat-like_dom_sf"/>
</dbReference>
<feature type="domain" description="Integrase catalytic" evidence="2">
    <location>
        <begin position="1092"/>
        <end position="1218"/>
    </location>
</feature>
<dbReference type="GO" id="GO:0003676">
    <property type="term" value="F:nucleic acid binding"/>
    <property type="evidence" value="ECO:0007669"/>
    <property type="project" value="InterPro"/>
</dbReference>
<dbReference type="GO" id="GO:0008270">
    <property type="term" value="F:zinc ion binding"/>
    <property type="evidence" value="ECO:0007669"/>
    <property type="project" value="InterPro"/>
</dbReference>
<evidence type="ECO:0000259" key="2">
    <source>
        <dbReference type="PROSITE" id="PS50994"/>
    </source>
</evidence>
<name>A0A8S3RV12_MYTED</name>
<dbReference type="SUPFAM" id="SSF50978">
    <property type="entry name" value="WD40 repeat-like"/>
    <property type="match status" value="1"/>
</dbReference>
<dbReference type="PROSITE" id="PS50294">
    <property type="entry name" value="WD_REPEATS_REGION"/>
    <property type="match status" value="1"/>
</dbReference>
<evidence type="ECO:0000313" key="3">
    <source>
        <dbReference type="EMBL" id="CAG2213535.1"/>
    </source>
</evidence>
<accession>A0A8S3RV12</accession>
<keyword evidence="1" id="KW-0853">WD repeat</keyword>
<sequence>MQKCEITLSQLGYVSDIDNTDNLRKIVKRLPMHLRVKWVDIAHSITENGREPRFSDLANFIDKKSRLASSMFGLDLVRENSNTYRKDIDKRTDMNTREKVSTFASNNMYDSKATTQDHKCICCNGTCNNLELCVKFKSMSLIDRVNFVRTAKLCFNCLKGKHFSRDCRKAKMCTVENCSSKHHILMHSWGKNNNTDHTATKVGIHCSSAGTVIKNCLGIIPVEVKGSNGKTCQTYALIDDGADKTLCDERLIKMLETESRPVTFKMTTATAQRVRHEGQEVDLHVQSVGSNCPITLSKVWSVKNLPISTHSAANNKDIKSIKHLSDIYIPEISSNKVLLLIGTDTPEAHIPIEVRSGSSHEPYAVRTRLGWIVRGPINNTSTSDVVNINFEHADNVLLQQQLERLWTTDFLDQPSTEKVCMSLEDKRALKTMESTIAYEDGHYKLGLPWRDENVKLPNNLPLAHARLNQLHRKLSHDPKLHEMYTATVSDYIQKGYAKEVTDVSNESSHIWYLPHHPVTNEHKPGKMQVHLFGATSSPSCAAYALKKTAIDNGELFETEIASTVERNFYVDDLLKSVDTEERAVQLATDLREIMKRGGFRLTKWLSNSKVVINEIPNSERAPSVEILKSNTALPTDRALGVIWDVNDDAIKYKVKLEEKPLTRRGITSTVSSIFDPLGLIAPIILKGKIILQDLSKQPIKLGWDDPIPKEKEEEWIKWKSTLPEIENISIPRCFKTKDMKEISDAQLHIFSDGSEIGYGACAYLRLVDTNGKVNCSLILGKSRLAPLKQTTIPRLELSGAVVACKLYEIIRDELEIKIDSVVFWTDSMIVLGYIKNESRRFKTFVANRLSSIHELTSPGQWRYVDTRSNPADIASRGILATENKQIKFWLHGPEFLLKDSYEWPKPKAVSTVDEQDIEIKRVVMINSTTTDSIRDIITYFSNWQVLQRTVAWLIRFKKYCIRRFLKRDDEIKTDSLNADELQEATRYILIHVQQESFLNEIKMIEKQNPVKKDSRLASLNPVMHDGLLRVKGRLNLSLSKCPVIIPNSHHVTTLIIRSFHEQNGHTGMAQVLASLREKYWILKGPSTVRTVLNSRRGIPEKVYSDNGTNLVSGESELRKYIDQWNKTKISSYMSHKDINWTFNPPNASHRGGVWERMIRTTRKILRALANEQLLTDEQLLTFMAEAERIVNDRPITAVSNDSRDLPVLTPNMLLLMKNNTSIPQGVFDEKDVYAKRWWKQIQYLANVFWRRWLREYLPTLQQRNKWQREQRDVKIDDIVIVADDHTSRGQWPLGRVIEVIRSRDSLIRSCVIKTKESKFLRPNVSRQTFERSLQVTPELIDRLGLEKELEGHHGCVNCLEWNEKGTLLASGSDDVQIIIWDPFHHKSLTTLRTRHEGNIFSVKFLPNSNDSILVSGAADCKIHVHDLNQEETTHDFGCHSGRVKRLAVAPNVPFMFWSAAEDGAIMQHDLRTPETSKTNPKNVLINLNAHMGGNAEAKCIAINPVRPEQIAVGANDPYVRLYDRRKLTCKAMKMPEETNGRTLWDSPSNSIQYHPDDFAMQQDSVHYFIAGHLPQKQKDYKKRYRTLASTYLTFSPDGTELLVNLGGEQIYLFDVNSQRKAEKFDISMILAQNGVAKEAACTNGFSLHKNGTTNGVANGVQAAAAAVMKAELEVDAKYRSVKRHKLDNKGLPQGVELLKKKANSYFEKEHYSKAIYLYNQAVARSSNSSVLFGNRAAAYMKRKCIKRLSQCITIRSNHLKAHFRLARCLYELSWPQEAYDCLQQFKNKFPDYAKSNACEALDKDIKAAITSNADDKDPDNAVDPQAAMRKKSFPISEQEKLWREAAFDHESRFCGHCNTTTDIKEANYFGSNGQYIVAGSDDGSFFIWEKNTTNIVRVLKGDDSIVNCLQPHPSHCLLATSGIDPVVRLWSPLAEDGSKNEREIDNSDDAALANQKRMNADPLEVMLMNMGYRITGVFDVDEEEEQRGDQGVNCRPS</sequence>
<feature type="repeat" description="WD" evidence="1">
    <location>
        <begin position="1349"/>
        <end position="1381"/>
    </location>
</feature>
<proteinExistence type="predicted"/>
<dbReference type="Gene3D" id="1.25.40.10">
    <property type="entry name" value="Tetratricopeptide repeat domain"/>
    <property type="match status" value="1"/>
</dbReference>
<dbReference type="InterPro" id="IPR036322">
    <property type="entry name" value="WD40_repeat_dom_sf"/>
</dbReference>
<dbReference type="InterPro" id="IPR001680">
    <property type="entry name" value="WD40_rpt"/>
</dbReference>
<dbReference type="Pfam" id="PF18701">
    <property type="entry name" value="DUF5641"/>
    <property type="match status" value="1"/>
</dbReference>
<dbReference type="PROSITE" id="PS50082">
    <property type="entry name" value="WD_REPEATS_2"/>
    <property type="match status" value="3"/>
</dbReference>
<dbReference type="SUPFAM" id="SSF53098">
    <property type="entry name" value="Ribonuclease H-like"/>
    <property type="match status" value="1"/>
</dbReference>